<dbReference type="AlphaFoldDB" id="A0A1J4J4B6"/>
<evidence type="ECO:0000256" key="4">
    <source>
        <dbReference type="ARBA" id="ARBA00023242"/>
    </source>
</evidence>
<keyword evidence="3" id="KW-0804">Transcription</keyword>
<evidence type="ECO:0000259" key="6">
    <source>
        <dbReference type="PROSITE" id="PS50090"/>
    </source>
</evidence>
<dbReference type="GeneID" id="94847753"/>
<organism evidence="8 9">
    <name type="scientific">Tritrichomonas foetus</name>
    <dbReference type="NCBI Taxonomy" id="1144522"/>
    <lineage>
        <taxon>Eukaryota</taxon>
        <taxon>Metamonada</taxon>
        <taxon>Parabasalia</taxon>
        <taxon>Tritrichomonadida</taxon>
        <taxon>Tritrichomonadidae</taxon>
        <taxon>Tritrichomonas</taxon>
    </lineage>
</organism>
<dbReference type="Pfam" id="PF00249">
    <property type="entry name" value="Myb_DNA-binding"/>
    <property type="match status" value="2"/>
</dbReference>
<sequence>MKPSSSANILGTHTVTPGARKGRRPFTPEEDATLASIVAQGVKGWGKVAANLPGRTARQCRERWVGYLDPTIKYEPWSEHEDLLLLDLIQKNGHRWTLISKAFSGRTDNDVKNRWYTHLKDAAFTTQDGALRILRDHNGNIISNKKKRKRKIVCANQNALQAVSAKQQLDDDSSPHAVEGKVYEVETTSLKAGLSGNSLSITSLPSTIEKPINSISSQAIKNPPLNLQINHSINSSNQNPNSQRNNSLDSQFLTDNSPNSINNSLIDTIKAHVEPQVNKMTNPINAPLSAALNSSLGSNLSSTAINSRSISPLRSKTSGIHLPPKIEAFSIGANASALSDIHPISSLLPSMGTNSNHSMNVSEVGQSSEKLLVSTATNTTSETFQEKPSSDVADHEINHAILPSITVLPAVLDPLTLPVAVKPTVVTVPVVDGPAAISPSVVPLVAKPVARVQQAFPKLEPLGQLPCMKFIEFIQNHDKPK</sequence>
<feature type="domain" description="Myb-like" evidence="6">
    <location>
        <begin position="69"/>
        <end position="119"/>
    </location>
</feature>
<dbReference type="GO" id="GO:0042795">
    <property type="term" value="P:snRNA transcription by RNA polymerase II"/>
    <property type="evidence" value="ECO:0007669"/>
    <property type="project" value="TreeGrafter"/>
</dbReference>
<evidence type="ECO:0000256" key="5">
    <source>
        <dbReference type="SAM" id="MobiDB-lite"/>
    </source>
</evidence>
<dbReference type="EMBL" id="MLAK01001390">
    <property type="protein sequence ID" value="OHS93569.1"/>
    <property type="molecule type" value="Genomic_DNA"/>
</dbReference>
<evidence type="ECO:0000259" key="7">
    <source>
        <dbReference type="PROSITE" id="PS51294"/>
    </source>
</evidence>
<reference evidence="8" key="1">
    <citation type="submission" date="2016-10" db="EMBL/GenBank/DDBJ databases">
        <authorList>
            <person name="Benchimol M."/>
            <person name="Almeida L.G."/>
            <person name="Vasconcelos A.T."/>
            <person name="Perreira-Neves A."/>
            <person name="Rosa I.A."/>
            <person name="Tasca T."/>
            <person name="Bogo M.R."/>
            <person name="de Souza W."/>
        </authorList>
    </citation>
    <scope>NUCLEOTIDE SEQUENCE [LARGE SCALE GENOMIC DNA]</scope>
    <source>
        <strain evidence="8">K</strain>
    </source>
</reference>
<protein>
    <recommendedName>
        <fullName evidence="10">Myb-like DNA-binding domain containing protein</fullName>
    </recommendedName>
</protein>
<evidence type="ECO:0000256" key="2">
    <source>
        <dbReference type="ARBA" id="ARBA00023125"/>
    </source>
</evidence>
<proteinExistence type="predicted"/>
<dbReference type="Proteomes" id="UP000179807">
    <property type="component" value="Unassembled WGS sequence"/>
</dbReference>
<feature type="domain" description="HTH myb-type" evidence="7">
    <location>
        <begin position="69"/>
        <end position="123"/>
    </location>
</feature>
<dbReference type="CDD" id="cd00167">
    <property type="entry name" value="SANT"/>
    <property type="match status" value="2"/>
</dbReference>
<feature type="compositionally biased region" description="Low complexity" evidence="5">
    <location>
        <begin position="227"/>
        <end position="248"/>
    </location>
</feature>
<dbReference type="RefSeq" id="XP_068346706.1">
    <property type="nucleotide sequence ID" value="XM_068513049.1"/>
</dbReference>
<feature type="domain" description="HTH myb-type" evidence="7">
    <location>
        <begin position="18"/>
        <end position="68"/>
    </location>
</feature>
<dbReference type="VEuPathDB" id="TrichDB:TRFO_40182"/>
<evidence type="ECO:0008006" key="10">
    <source>
        <dbReference type="Google" id="ProtNLM"/>
    </source>
</evidence>
<dbReference type="GO" id="GO:0000978">
    <property type="term" value="F:RNA polymerase II cis-regulatory region sequence-specific DNA binding"/>
    <property type="evidence" value="ECO:0007669"/>
    <property type="project" value="TreeGrafter"/>
</dbReference>
<name>A0A1J4J4B6_9EUKA</name>
<dbReference type="PROSITE" id="PS51294">
    <property type="entry name" value="HTH_MYB"/>
    <property type="match status" value="2"/>
</dbReference>
<keyword evidence="9" id="KW-1185">Reference proteome</keyword>
<keyword evidence="4" id="KW-0539">Nucleus</keyword>
<evidence type="ECO:0000313" key="9">
    <source>
        <dbReference type="Proteomes" id="UP000179807"/>
    </source>
</evidence>
<keyword evidence="2" id="KW-0238">DNA-binding</keyword>
<dbReference type="PANTHER" id="PTHR46621">
    <property type="entry name" value="SNRNA-ACTIVATING PROTEIN COMPLEX SUBUNIT 4"/>
    <property type="match status" value="1"/>
</dbReference>
<feature type="domain" description="Myb-like" evidence="6">
    <location>
        <begin position="18"/>
        <end position="68"/>
    </location>
</feature>
<evidence type="ECO:0000313" key="8">
    <source>
        <dbReference type="EMBL" id="OHS93569.1"/>
    </source>
</evidence>
<dbReference type="SMART" id="SM00717">
    <property type="entry name" value="SANT"/>
    <property type="match status" value="2"/>
</dbReference>
<dbReference type="InterPro" id="IPR051575">
    <property type="entry name" value="Myb-like_DNA-bd"/>
</dbReference>
<dbReference type="GO" id="GO:0001006">
    <property type="term" value="F:RNA polymerase III type 3 promoter sequence-specific DNA binding"/>
    <property type="evidence" value="ECO:0007669"/>
    <property type="project" value="TreeGrafter"/>
</dbReference>
<comment type="caution">
    <text evidence="8">The sequence shown here is derived from an EMBL/GenBank/DDBJ whole genome shotgun (WGS) entry which is preliminary data.</text>
</comment>
<dbReference type="InterPro" id="IPR009057">
    <property type="entry name" value="Homeodomain-like_sf"/>
</dbReference>
<dbReference type="SUPFAM" id="SSF46689">
    <property type="entry name" value="Homeodomain-like"/>
    <property type="match status" value="1"/>
</dbReference>
<dbReference type="Gene3D" id="1.10.10.60">
    <property type="entry name" value="Homeodomain-like"/>
    <property type="match status" value="2"/>
</dbReference>
<feature type="compositionally biased region" description="Polar residues" evidence="5">
    <location>
        <begin position="1"/>
        <end position="15"/>
    </location>
</feature>
<feature type="region of interest" description="Disordered" evidence="5">
    <location>
        <begin position="1"/>
        <end position="26"/>
    </location>
</feature>
<dbReference type="InterPro" id="IPR001005">
    <property type="entry name" value="SANT/Myb"/>
</dbReference>
<evidence type="ECO:0000256" key="1">
    <source>
        <dbReference type="ARBA" id="ARBA00023015"/>
    </source>
</evidence>
<accession>A0A1J4J4B6</accession>
<dbReference type="GO" id="GO:0019185">
    <property type="term" value="C:snRNA-activating protein complex"/>
    <property type="evidence" value="ECO:0007669"/>
    <property type="project" value="TreeGrafter"/>
</dbReference>
<feature type="region of interest" description="Disordered" evidence="5">
    <location>
        <begin position="227"/>
        <end position="256"/>
    </location>
</feature>
<dbReference type="InterPro" id="IPR017930">
    <property type="entry name" value="Myb_dom"/>
</dbReference>
<dbReference type="PROSITE" id="PS50090">
    <property type="entry name" value="MYB_LIKE"/>
    <property type="match status" value="2"/>
</dbReference>
<dbReference type="GO" id="GO:0042796">
    <property type="term" value="P:snRNA transcription by RNA polymerase III"/>
    <property type="evidence" value="ECO:0007669"/>
    <property type="project" value="TreeGrafter"/>
</dbReference>
<dbReference type="PANTHER" id="PTHR46621:SF1">
    <property type="entry name" value="SNRNA-ACTIVATING PROTEIN COMPLEX SUBUNIT 4"/>
    <property type="match status" value="1"/>
</dbReference>
<evidence type="ECO:0000256" key="3">
    <source>
        <dbReference type="ARBA" id="ARBA00023163"/>
    </source>
</evidence>
<keyword evidence="1" id="KW-0805">Transcription regulation</keyword>
<gene>
    <name evidence="8" type="ORF">TRFO_40182</name>
</gene>